<feature type="domain" description="GmrSD restriction endonucleases N-terminal" evidence="1">
    <location>
        <begin position="8"/>
        <end position="47"/>
    </location>
</feature>
<dbReference type="PANTHER" id="PTHR37292:SF2">
    <property type="entry name" value="DUF262 DOMAIN-CONTAINING PROTEIN"/>
    <property type="match status" value="1"/>
</dbReference>
<dbReference type="Proteomes" id="UP001595748">
    <property type="component" value="Unassembled WGS sequence"/>
</dbReference>
<name>A0ABV8A7L6_9DEIO</name>
<gene>
    <name evidence="2" type="ORF">ACFOPQ_13150</name>
</gene>
<comment type="caution">
    <text evidence="2">The sequence shown here is derived from an EMBL/GenBank/DDBJ whole genome shotgun (WGS) entry which is preliminary data.</text>
</comment>
<organism evidence="2 3">
    <name type="scientific">Deinococcus antarcticus</name>
    <dbReference type="NCBI Taxonomy" id="1298767"/>
    <lineage>
        <taxon>Bacteria</taxon>
        <taxon>Thermotogati</taxon>
        <taxon>Deinococcota</taxon>
        <taxon>Deinococci</taxon>
        <taxon>Deinococcales</taxon>
        <taxon>Deinococcaceae</taxon>
        <taxon>Deinococcus</taxon>
    </lineage>
</organism>
<dbReference type="Pfam" id="PF03235">
    <property type="entry name" value="GmrSD_N"/>
    <property type="match status" value="1"/>
</dbReference>
<evidence type="ECO:0000259" key="1">
    <source>
        <dbReference type="Pfam" id="PF03235"/>
    </source>
</evidence>
<dbReference type="PANTHER" id="PTHR37292">
    <property type="entry name" value="VNG6097C"/>
    <property type="match status" value="1"/>
</dbReference>
<accession>A0ABV8A7L6</accession>
<proteinExistence type="predicted"/>
<evidence type="ECO:0000313" key="2">
    <source>
        <dbReference type="EMBL" id="MFC3861708.1"/>
    </source>
</evidence>
<dbReference type="InterPro" id="IPR004919">
    <property type="entry name" value="GmrSD_N"/>
</dbReference>
<sequence>MDIGSGETKVPQFQRKFVWKHGQAIDLLDSILRNFPVGSLLLWRTPRKLAVERNIGGI</sequence>
<protein>
    <submittedName>
        <fullName evidence="2">DUF262 domain-containing protein</fullName>
    </submittedName>
</protein>
<keyword evidence="3" id="KW-1185">Reference proteome</keyword>
<dbReference type="EMBL" id="JBHRZF010000154">
    <property type="protein sequence ID" value="MFC3861708.1"/>
    <property type="molecule type" value="Genomic_DNA"/>
</dbReference>
<evidence type="ECO:0000313" key="3">
    <source>
        <dbReference type="Proteomes" id="UP001595748"/>
    </source>
</evidence>
<reference evidence="3" key="1">
    <citation type="journal article" date="2019" name="Int. J. Syst. Evol. Microbiol.">
        <title>The Global Catalogue of Microorganisms (GCM) 10K type strain sequencing project: providing services to taxonomists for standard genome sequencing and annotation.</title>
        <authorList>
            <consortium name="The Broad Institute Genomics Platform"/>
            <consortium name="The Broad Institute Genome Sequencing Center for Infectious Disease"/>
            <person name="Wu L."/>
            <person name="Ma J."/>
        </authorList>
    </citation>
    <scope>NUCLEOTIDE SEQUENCE [LARGE SCALE GENOMIC DNA]</scope>
    <source>
        <strain evidence="3">CCTCC AB 2013263</strain>
    </source>
</reference>
<dbReference type="RefSeq" id="WP_380078875.1">
    <property type="nucleotide sequence ID" value="NZ_JBHRZF010000154.1"/>
</dbReference>